<evidence type="ECO:0000313" key="1">
    <source>
        <dbReference type="EMBL" id="HIU57717.1"/>
    </source>
</evidence>
<accession>A0A9D1MCV9</accession>
<dbReference type="InterPro" id="IPR049215">
    <property type="entry name" value="DUF6809"/>
</dbReference>
<name>A0A9D1MCV9_9FIRM</name>
<comment type="caution">
    <text evidence="1">The sequence shown here is derived from an EMBL/GenBank/DDBJ whole genome shotgun (WGS) entry which is preliminary data.</text>
</comment>
<reference evidence="1" key="2">
    <citation type="journal article" date="2021" name="PeerJ">
        <title>Extensive microbial diversity within the chicken gut microbiome revealed by metagenomics and culture.</title>
        <authorList>
            <person name="Gilroy R."/>
            <person name="Ravi A."/>
            <person name="Getino M."/>
            <person name="Pursley I."/>
            <person name="Horton D.L."/>
            <person name="Alikhan N.F."/>
            <person name="Baker D."/>
            <person name="Gharbi K."/>
            <person name="Hall N."/>
            <person name="Watson M."/>
            <person name="Adriaenssens E.M."/>
            <person name="Foster-Nyarko E."/>
            <person name="Jarju S."/>
            <person name="Secka A."/>
            <person name="Antonio M."/>
            <person name="Oren A."/>
            <person name="Chaudhuri R.R."/>
            <person name="La Ragione R."/>
            <person name="Hildebrand F."/>
            <person name="Pallen M.J."/>
        </authorList>
    </citation>
    <scope>NUCLEOTIDE SEQUENCE</scope>
    <source>
        <strain evidence="1">USAMLcec3-3695</strain>
    </source>
</reference>
<proteinExistence type="predicted"/>
<dbReference type="Proteomes" id="UP000824109">
    <property type="component" value="Unassembled WGS sequence"/>
</dbReference>
<gene>
    <name evidence="1" type="ORF">IAA61_07920</name>
</gene>
<evidence type="ECO:0000313" key="2">
    <source>
        <dbReference type="Proteomes" id="UP000824109"/>
    </source>
</evidence>
<organism evidence="1 2">
    <name type="scientific">Candidatus Ornithomonoglobus merdipullorum</name>
    <dbReference type="NCBI Taxonomy" id="2840895"/>
    <lineage>
        <taxon>Bacteria</taxon>
        <taxon>Bacillati</taxon>
        <taxon>Bacillota</taxon>
        <taxon>Clostridia</taxon>
        <taxon>Candidatus Ornithomonoglobus</taxon>
    </lineage>
</organism>
<dbReference type="AlphaFoldDB" id="A0A9D1MCV9"/>
<protein>
    <submittedName>
        <fullName evidence="1">Uncharacterized protein</fullName>
    </submittedName>
</protein>
<reference evidence="1" key="1">
    <citation type="submission" date="2020-10" db="EMBL/GenBank/DDBJ databases">
        <authorList>
            <person name="Gilroy R."/>
        </authorList>
    </citation>
    <scope>NUCLEOTIDE SEQUENCE</scope>
    <source>
        <strain evidence="1">USAMLcec3-3695</strain>
    </source>
</reference>
<dbReference type="Pfam" id="PF20648">
    <property type="entry name" value="DUF6809"/>
    <property type="match status" value="1"/>
</dbReference>
<dbReference type="EMBL" id="DVNB01000083">
    <property type="protein sequence ID" value="HIU57717.1"/>
    <property type="molecule type" value="Genomic_DNA"/>
</dbReference>
<sequence>MNFIEELYYGNIDPNRKKFDKNTQIAEALKLFCENESRLNEVLTGDDLRLFHDMVNAGDEITACTGVENFKIGFILGVRIMIDCFKSDENMIFKDI</sequence>